<name>A0A2W1HKZ8_9PLEO</name>
<sequence>MDAADQAPGVGFVLKHYHKPIFPPNAPVKIFYLGIFTSLTLAQEAAQHALQCTLSKLIDQGYHGRYWKDVDLELRGLVTAYGETVVNGHLATQEYCLSEFHMETIEVWDPSWDAEVHRSSEDALFNSSCSESSKKMPEFKSHLVNLCSSPSRSWPWSTKPMVRLPVEKPKPVVWLPIAPKPTTPKSSPARYKPSSPTPIPKQPSVSTLEQTLQLSPTGVQYPEEQQGTWSGSRPPLPMSTSLPLPRLILPASQHEEELWPEWSRSRTS</sequence>
<gene>
    <name evidence="3" type="ORF">Ptr86124_011124</name>
    <name evidence="2" type="ORF">PtrM4_102080</name>
</gene>
<evidence type="ECO:0000313" key="2">
    <source>
        <dbReference type="EMBL" id="KAF7570206.1"/>
    </source>
</evidence>
<feature type="compositionally biased region" description="Polar residues" evidence="1">
    <location>
        <begin position="203"/>
        <end position="231"/>
    </location>
</feature>
<dbReference type="Proteomes" id="UP000245464">
    <property type="component" value="Chromosome 5"/>
</dbReference>
<evidence type="ECO:0000313" key="4">
    <source>
        <dbReference type="Proteomes" id="UP000245464"/>
    </source>
</evidence>
<evidence type="ECO:0000313" key="5">
    <source>
        <dbReference type="Proteomes" id="UP000249757"/>
    </source>
</evidence>
<dbReference type="Proteomes" id="UP000249757">
    <property type="component" value="Unassembled WGS sequence"/>
</dbReference>
<dbReference type="AlphaFoldDB" id="A0A2W1HKZ8"/>
<feature type="compositionally biased region" description="Low complexity" evidence="1">
    <location>
        <begin position="238"/>
        <end position="247"/>
    </location>
</feature>
<reference evidence="3" key="2">
    <citation type="submission" date="2021-05" db="EMBL/GenBank/DDBJ databases">
        <authorList>
            <person name="Moolhuijzen P.M."/>
            <person name="Moffat C.S."/>
        </authorList>
    </citation>
    <scope>NUCLEOTIDE SEQUENCE</scope>
    <source>
        <strain evidence="3">86-124</strain>
    </source>
</reference>
<reference evidence="3" key="3">
    <citation type="journal article" date="2022" name="bioRxiv">
        <title>A global pangenome for the wheat fungal pathogen Pyrenophora tritici-repentis and prediction of effector protein structural homology.</title>
        <authorList>
            <person name="Moolhuijzen P."/>
            <person name="See P.T."/>
            <person name="Shi G."/>
            <person name="Powell H.R."/>
            <person name="Cockram J."/>
            <person name="Jorgensen L.N."/>
            <person name="Benslimane H."/>
            <person name="Strelkov S.E."/>
            <person name="Turner J."/>
            <person name="Liu Z."/>
            <person name="Moffat C.S."/>
        </authorList>
    </citation>
    <scope>NUCLEOTIDE SEQUENCE</scope>
    <source>
        <strain evidence="3">86-124</strain>
    </source>
</reference>
<dbReference type="EMBL" id="NRDI02000018">
    <property type="protein sequence ID" value="KAI1510086.1"/>
    <property type="molecule type" value="Genomic_DNA"/>
</dbReference>
<protein>
    <submittedName>
        <fullName evidence="2">Uncharacterized protein</fullName>
    </submittedName>
</protein>
<reference evidence="2" key="1">
    <citation type="journal article" date="2018" name="BMC Genomics">
        <title>Comparative genomics of the wheat fungal pathogen Pyrenophora tritici-repentis reveals chromosomal variations and genome plasticity.</title>
        <authorList>
            <person name="Moolhuijzen P."/>
            <person name="See P.T."/>
            <person name="Hane J.K."/>
            <person name="Shi G."/>
            <person name="Liu Z."/>
            <person name="Oliver R.P."/>
            <person name="Moffat C.S."/>
        </authorList>
    </citation>
    <scope>NUCLEOTIDE SEQUENCE [LARGE SCALE GENOMIC DNA]</scope>
    <source>
        <strain evidence="2">M4</strain>
    </source>
</reference>
<keyword evidence="5" id="KW-1185">Reference proteome</keyword>
<evidence type="ECO:0000313" key="3">
    <source>
        <dbReference type="EMBL" id="KAI1510086.1"/>
    </source>
</evidence>
<evidence type="ECO:0000256" key="1">
    <source>
        <dbReference type="SAM" id="MobiDB-lite"/>
    </source>
</evidence>
<organism evidence="2 4">
    <name type="scientific">Pyrenophora tritici-repentis</name>
    <dbReference type="NCBI Taxonomy" id="45151"/>
    <lineage>
        <taxon>Eukaryota</taxon>
        <taxon>Fungi</taxon>
        <taxon>Dikarya</taxon>
        <taxon>Ascomycota</taxon>
        <taxon>Pezizomycotina</taxon>
        <taxon>Dothideomycetes</taxon>
        <taxon>Pleosporomycetidae</taxon>
        <taxon>Pleosporales</taxon>
        <taxon>Pleosporineae</taxon>
        <taxon>Pleosporaceae</taxon>
        <taxon>Pyrenophora</taxon>
    </lineage>
</organism>
<proteinExistence type="predicted"/>
<dbReference type="OrthoDB" id="3683963at2759"/>
<comment type="caution">
    <text evidence="2">The sequence shown here is derived from an EMBL/GenBank/DDBJ whole genome shotgun (WGS) entry which is preliminary data.</text>
</comment>
<dbReference type="EMBL" id="NQIK02000005">
    <property type="protein sequence ID" value="KAF7570206.1"/>
    <property type="molecule type" value="Genomic_DNA"/>
</dbReference>
<feature type="region of interest" description="Disordered" evidence="1">
    <location>
        <begin position="175"/>
        <end position="249"/>
    </location>
</feature>
<reference evidence="5" key="4">
    <citation type="journal article" date="2022" name="Microb. Genom.">
        <title>A global pangenome for the wheat fungal pathogen Pyrenophora tritici-repentis and prediction of effector protein structural homology.</title>
        <authorList>
            <person name="Moolhuijzen P.M."/>
            <person name="See P.T."/>
            <person name="Shi G."/>
            <person name="Powell H.R."/>
            <person name="Cockram J."/>
            <person name="Jorgensen L.N."/>
            <person name="Benslimane H."/>
            <person name="Strelkov S.E."/>
            <person name="Turner J."/>
            <person name="Liu Z."/>
            <person name="Moffat C.S."/>
        </authorList>
    </citation>
    <scope>NUCLEOTIDE SEQUENCE [LARGE SCALE GENOMIC DNA]</scope>
</reference>
<accession>A0A2W1HKZ8</accession>